<keyword evidence="1" id="KW-0812">Transmembrane</keyword>
<sequence length="84" mass="9587">MTAAVTDVTCKIRQLRDLESQHLESGLSWPFSPVSPYEGQLGLLLLHIIGPFMLSTIHTTLLYLMTESPVPYNLLETFRQSYYL</sequence>
<protein>
    <submittedName>
        <fullName evidence="2">Uncharacterized protein</fullName>
    </submittedName>
</protein>
<organism evidence="2 3">
    <name type="scientific">Pleurodeles waltl</name>
    <name type="common">Iberian ribbed newt</name>
    <dbReference type="NCBI Taxonomy" id="8319"/>
    <lineage>
        <taxon>Eukaryota</taxon>
        <taxon>Metazoa</taxon>
        <taxon>Chordata</taxon>
        <taxon>Craniata</taxon>
        <taxon>Vertebrata</taxon>
        <taxon>Euteleostomi</taxon>
        <taxon>Amphibia</taxon>
        <taxon>Batrachia</taxon>
        <taxon>Caudata</taxon>
        <taxon>Salamandroidea</taxon>
        <taxon>Salamandridae</taxon>
        <taxon>Pleurodelinae</taxon>
        <taxon>Pleurodeles</taxon>
    </lineage>
</organism>
<keyword evidence="1" id="KW-0472">Membrane</keyword>
<comment type="caution">
    <text evidence="2">The sequence shown here is derived from an EMBL/GenBank/DDBJ whole genome shotgun (WGS) entry which is preliminary data.</text>
</comment>
<evidence type="ECO:0000313" key="2">
    <source>
        <dbReference type="EMBL" id="KAJ1127723.1"/>
    </source>
</evidence>
<evidence type="ECO:0000256" key="1">
    <source>
        <dbReference type="SAM" id="Phobius"/>
    </source>
</evidence>
<feature type="transmembrane region" description="Helical" evidence="1">
    <location>
        <begin position="41"/>
        <end position="64"/>
    </location>
</feature>
<dbReference type="EMBL" id="JANPWB010000011">
    <property type="protein sequence ID" value="KAJ1127723.1"/>
    <property type="molecule type" value="Genomic_DNA"/>
</dbReference>
<keyword evidence="1" id="KW-1133">Transmembrane helix</keyword>
<dbReference type="AlphaFoldDB" id="A0AAV7PPR6"/>
<name>A0AAV7PPR6_PLEWA</name>
<keyword evidence="3" id="KW-1185">Reference proteome</keyword>
<proteinExistence type="predicted"/>
<reference evidence="2" key="1">
    <citation type="journal article" date="2022" name="bioRxiv">
        <title>Sequencing and chromosome-scale assembly of the giantPleurodeles waltlgenome.</title>
        <authorList>
            <person name="Brown T."/>
            <person name="Elewa A."/>
            <person name="Iarovenko S."/>
            <person name="Subramanian E."/>
            <person name="Araus A.J."/>
            <person name="Petzold A."/>
            <person name="Susuki M."/>
            <person name="Suzuki K.-i.T."/>
            <person name="Hayashi T."/>
            <person name="Toyoda A."/>
            <person name="Oliveira C."/>
            <person name="Osipova E."/>
            <person name="Leigh N.D."/>
            <person name="Simon A."/>
            <person name="Yun M.H."/>
        </authorList>
    </citation>
    <scope>NUCLEOTIDE SEQUENCE</scope>
    <source>
        <strain evidence="2">20211129_DDA</strain>
        <tissue evidence="2">Liver</tissue>
    </source>
</reference>
<accession>A0AAV7PPR6</accession>
<dbReference type="Proteomes" id="UP001066276">
    <property type="component" value="Chromosome 7"/>
</dbReference>
<gene>
    <name evidence="2" type="ORF">NDU88_006116</name>
</gene>
<evidence type="ECO:0000313" key="3">
    <source>
        <dbReference type="Proteomes" id="UP001066276"/>
    </source>
</evidence>